<feature type="compositionally biased region" description="Gly residues" evidence="7">
    <location>
        <begin position="273"/>
        <end position="290"/>
    </location>
</feature>
<dbReference type="OMA" id="MEYPCCA"/>
<dbReference type="PANTHER" id="PTHR12144">
    <property type="entry name" value="NEGATIVE ELONGATION FACTOR D"/>
    <property type="match status" value="1"/>
</dbReference>
<dbReference type="KEGG" id="cvr:CHLNCDRAFT_133173"/>
<organism evidence="9">
    <name type="scientific">Chlorella variabilis</name>
    <name type="common">Green alga</name>
    <dbReference type="NCBI Taxonomy" id="554065"/>
    <lineage>
        <taxon>Eukaryota</taxon>
        <taxon>Viridiplantae</taxon>
        <taxon>Chlorophyta</taxon>
        <taxon>core chlorophytes</taxon>
        <taxon>Trebouxiophyceae</taxon>
        <taxon>Chlorellales</taxon>
        <taxon>Chlorellaceae</taxon>
        <taxon>Chlorella clade</taxon>
        <taxon>Chlorella</taxon>
    </lineage>
</organism>
<dbReference type="GeneID" id="17359141"/>
<keyword evidence="4" id="KW-0805">Transcription regulation</keyword>
<reference evidence="8 9" key="1">
    <citation type="journal article" date="2010" name="Plant Cell">
        <title>The Chlorella variabilis NC64A genome reveals adaptation to photosymbiosis, coevolution with viruses, and cryptic sex.</title>
        <authorList>
            <person name="Blanc G."/>
            <person name="Duncan G."/>
            <person name="Agarkova I."/>
            <person name="Borodovsky M."/>
            <person name="Gurnon J."/>
            <person name="Kuo A."/>
            <person name="Lindquist E."/>
            <person name="Lucas S."/>
            <person name="Pangilinan J."/>
            <person name="Polle J."/>
            <person name="Salamov A."/>
            <person name="Terry A."/>
            <person name="Yamada T."/>
            <person name="Dunigan D.D."/>
            <person name="Grigoriev I.V."/>
            <person name="Claverie J.M."/>
            <person name="Van Etten J.L."/>
        </authorList>
    </citation>
    <scope>NUCLEOTIDE SEQUENCE [LARGE SCALE GENOMIC DNA]</scope>
    <source>
        <strain evidence="8 9">NC64A</strain>
    </source>
</reference>
<dbReference type="Pfam" id="PF04858">
    <property type="entry name" value="TH1"/>
    <property type="match status" value="1"/>
</dbReference>
<comment type="similarity">
    <text evidence="2">Belongs to the NELF-D family.</text>
</comment>
<dbReference type="InParanoid" id="E1Z2I7"/>
<evidence type="ECO:0000256" key="5">
    <source>
        <dbReference type="ARBA" id="ARBA00023163"/>
    </source>
</evidence>
<dbReference type="AlphaFoldDB" id="E1Z2I7"/>
<dbReference type="InterPro" id="IPR006942">
    <property type="entry name" value="TH1"/>
</dbReference>
<evidence type="ECO:0000313" key="8">
    <source>
        <dbReference type="EMBL" id="EFN60006.1"/>
    </source>
</evidence>
<evidence type="ECO:0000256" key="7">
    <source>
        <dbReference type="SAM" id="MobiDB-lite"/>
    </source>
</evidence>
<dbReference type="RefSeq" id="XP_005852108.1">
    <property type="nucleotide sequence ID" value="XM_005852046.1"/>
</dbReference>
<feature type="compositionally biased region" description="Low complexity" evidence="7">
    <location>
        <begin position="1"/>
        <end position="18"/>
    </location>
</feature>
<dbReference type="GO" id="GO:0032021">
    <property type="term" value="C:NELF complex"/>
    <property type="evidence" value="ECO:0007669"/>
    <property type="project" value="TreeGrafter"/>
</dbReference>
<comment type="subcellular location">
    <subcellularLocation>
        <location evidence="1">Nucleus</location>
    </subcellularLocation>
</comment>
<dbReference type="OrthoDB" id="511287at2759"/>
<dbReference type="eggNOG" id="ENOG502QPUE">
    <property type="taxonomic scope" value="Eukaryota"/>
</dbReference>
<name>E1Z2I7_CHLVA</name>
<feature type="region of interest" description="Disordered" evidence="7">
    <location>
        <begin position="1"/>
        <end position="194"/>
    </location>
</feature>
<proteinExistence type="inferred from homology"/>
<protein>
    <submittedName>
        <fullName evidence="8">Uncharacterized protein</fullName>
    </submittedName>
</protein>
<dbReference type="STRING" id="554065.E1Z2I7"/>
<dbReference type="EMBL" id="GL433835">
    <property type="protein sequence ID" value="EFN60006.1"/>
    <property type="molecule type" value="Genomic_DNA"/>
</dbReference>
<evidence type="ECO:0000313" key="9">
    <source>
        <dbReference type="Proteomes" id="UP000008141"/>
    </source>
</evidence>
<sequence>MDGSPGPAANEAGPEASDGGSGGGAGAEGGSPPAAAAEKLARQESSGEAALASSQQAHDGCTLAADPGSSGRDGEQQEPAPMPLDAAVEQQEQQQEQHGAGELEQRLPPEAGIQPQAGDEHAAQEQQQQQQQQEEEEEEPGQQQGFAQSPPAADGGGGDQLAPAGALAGPDPDHQHQQPGPGPEPEMDEGAAEAAAEAAAAAALEQQRKLNELEAVLRQGDAVMEPAIMERLREYVMANGHPQAAVEYLTESYVGYAQMASLVCRWLEMTEQSGGGGGGGTSGGGPGAANGGTAAAAAAASPGSWAAARGGHGGGSGAAGGSAGAAAGGGGPLDEAFYLRQLAKERFDPHLFATVFTSGGSGAPQWLNGLIASPGTPLLCFLRLQRRACSHGCGRSLVYELAGRYKNSLLLNFAIHKILMQPGREKEVAAVGGSLAGYFGVFHRLMAAKLREAAAAGDDEGLAALTRSLKEDCCASQHTYVHAQQVLCELARHPHGARFRRIAQELEEHAAALHGPVVWKMRQWFAEPGQPEAHYQVAALLSDILAASVSGVPPASEMGKLYRMYWPQEPGQQPPPVSFLRHPRVFDVLLHGLFSPGRQLQPEVVQAYSGLLALAAAADDRRPCGPADGSGGAQPPDDLLDVSGVAATRAALEAAAELAQHVLQDQKSSAEELERAAAVMEYPCCAAGLLRAMSAQLTRPDYWQTAYHLLKSPPFLSLLSLLVPRQPALHGSLLQLVGRALGALGNTNHDMAKGFLSIALVSAGRVFEVLRWAEEWKQSADPSLVRHLVFGVLEVSAPPYSPDFAGSMLRLMMAAGIRRQRLSTRDWAIKALLDEFAAACAQARGRAARGRQARLGPPRGRLGLAVQFKPPLTAREAAFLQDISADRPPGY</sequence>
<gene>
    <name evidence="8" type="ORF">CHLNCDRAFT_133173</name>
</gene>
<feature type="region of interest" description="Disordered" evidence="7">
    <location>
        <begin position="272"/>
        <end position="293"/>
    </location>
</feature>
<feature type="compositionally biased region" description="Low complexity" evidence="7">
    <location>
        <begin position="141"/>
        <end position="153"/>
    </location>
</feature>
<dbReference type="Proteomes" id="UP000008141">
    <property type="component" value="Unassembled WGS sequence"/>
</dbReference>
<evidence type="ECO:0000256" key="6">
    <source>
        <dbReference type="ARBA" id="ARBA00023242"/>
    </source>
</evidence>
<evidence type="ECO:0000256" key="3">
    <source>
        <dbReference type="ARBA" id="ARBA00022491"/>
    </source>
</evidence>
<accession>E1Z2I7</accession>
<keyword evidence="3" id="KW-0678">Repressor</keyword>
<dbReference type="GO" id="GO:0034244">
    <property type="term" value="P:negative regulation of transcription elongation by RNA polymerase II"/>
    <property type="evidence" value="ECO:0007669"/>
    <property type="project" value="TreeGrafter"/>
</dbReference>
<feature type="compositionally biased region" description="Gly residues" evidence="7">
    <location>
        <begin position="19"/>
        <end position="29"/>
    </location>
</feature>
<evidence type="ECO:0000256" key="4">
    <source>
        <dbReference type="ARBA" id="ARBA00023015"/>
    </source>
</evidence>
<dbReference type="GO" id="GO:0003723">
    <property type="term" value="F:RNA binding"/>
    <property type="evidence" value="ECO:0007669"/>
    <property type="project" value="TreeGrafter"/>
</dbReference>
<keyword evidence="6" id="KW-0539">Nucleus</keyword>
<evidence type="ECO:0000256" key="1">
    <source>
        <dbReference type="ARBA" id="ARBA00004123"/>
    </source>
</evidence>
<dbReference type="PANTHER" id="PTHR12144:SF0">
    <property type="entry name" value="NEGATIVE ELONGATION FACTOR C_D"/>
    <property type="match status" value="1"/>
</dbReference>
<feature type="compositionally biased region" description="Low complexity" evidence="7">
    <location>
        <begin position="160"/>
        <end position="170"/>
    </location>
</feature>
<keyword evidence="9" id="KW-1185">Reference proteome</keyword>
<evidence type="ECO:0000256" key="2">
    <source>
        <dbReference type="ARBA" id="ARBA00005726"/>
    </source>
</evidence>
<keyword evidence="5" id="KW-0804">Transcription</keyword>